<dbReference type="Gene3D" id="3.30.200.20">
    <property type="entry name" value="Phosphorylase Kinase, domain 1"/>
    <property type="match status" value="1"/>
</dbReference>
<organism evidence="1 2">
    <name type="scientific">Arthroderma otae (strain ATCC MYA-4605 / CBS 113480)</name>
    <name type="common">Microsporum canis</name>
    <dbReference type="NCBI Taxonomy" id="554155"/>
    <lineage>
        <taxon>Eukaryota</taxon>
        <taxon>Fungi</taxon>
        <taxon>Dikarya</taxon>
        <taxon>Ascomycota</taxon>
        <taxon>Pezizomycotina</taxon>
        <taxon>Eurotiomycetes</taxon>
        <taxon>Eurotiomycetidae</taxon>
        <taxon>Onygenales</taxon>
        <taxon>Arthrodermataceae</taxon>
        <taxon>Microsporum</taxon>
    </lineage>
</organism>
<keyword evidence="2" id="KW-1185">Reference proteome</keyword>
<dbReference type="HOGENOM" id="CLU_059226_0_0_1"/>
<evidence type="ECO:0008006" key="3">
    <source>
        <dbReference type="Google" id="ProtNLM"/>
    </source>
</evidence>
<dbReference type="EMBL" id="DS995708">
    <property type="protein sequence ID" value="EEQ35169.1"/>
    <property type="molecule type" value="Genomic_DNA"/>
</dbReference>
<dbReference type="SUPFAM" id="SSF56112">
    <property type="entry name" value="Protein kinase-like (PK-like)"/>
    <property type="match status" value="1"/>
</dbReference>
<dbReference type="OMA" id="VHLICWY"/>
<evidence type="ECO:0000313" key="1">
    <source>
        <dbReference type="EMBL" id="EEQ35169.1"/>
    </source>
</evidence>
<name>C5FZ66_ARTOC</name>
<dbReference type="eggNOG" id="ENOG502SIXT">
    <property type="taxonomic scope" value="Eukaryota"/>
</dbReference>
<dbReference type="STRING" id="554155.C5FZ66"/>
<dbReference type="RefSeq" id="XP_002842905.1">
    <property type="nucleotide sequence ID" value="XM_002842859.1"/>
</dbReference>
<dbReference type="AlphaFoldDB" id="C5FZ66"/>
<protein>
    <recommendedName>
        <fullName evidence="3">Aminoglycoside phosphotransferase domain-containing protein</fullName>
    </recommendedName>
</protein>
<dbReference type="InterPro" id="IPR011009">
    <property type="entry name" value="Kinase-like_dom_sf"/>
</dbReference>
<dbReference type="OrthoDB" id="25129at2759"/>
<dbReference type="GeneID" id="9227805"/>
<reference evidence="2" key="1">
    <citation type="journal article" date="2012" name="MBio">
        <title>Comparative genome analysis of Trichophyton rubrum and related dermatophytes reveals candidate genes involved in infection.</title>
        <authorList>
            <person name="Martinez D.A."/>
            <person name="Oliver B.G."/>
            <person name="Graeser Y."/>
            <person name="Goldberg J.M."/>
            <person name="Li W."/>
            <person name="Martinez-Rossi N.M."/>
            <person name="Monod M."/>
            <person name="Shelest E."/>
            <person name="Barton R.C."/>
            <person name="Birch E."/>
            <person name="Brakhage A.A."/>
            <person name="Chen Z."/>
            <person name="Gurr S.J."/>
            <person name="Heiman D."/>
            <person name="Heitman J."/>
            <person name="Kosti I."/>
            <person name="Rossi A."/>
            <person name="Saif S."/>
            <person name="Samalova M."/>
            <person name="Saunders C.W."/>
            <person name="Shea T."/>
            <person name="Summerbell R.C."/>
            <person name="Xu J."/>
            <person name="Young S."/>
            <person name="Zeng Q."/>
            <person name="Birren B.W."/>
            <person name="Cuomo C.A."/>
            <person name="White T.C."/>
        </authorList>
    </citation>
    <scope>NUCLEOTIDE SEQUENCE [LARGE SCALE GENOMIC DNA]</scope>
    <source>
        <strain evidence="2">ATCC MYA-4605 / CBS 113480</strain>
    </source>
</reference>
<dbReference type="Proteomes" id="UP000002035">
    <property type="component" value="Unassembled WGS sequence"/>
</dbReference>
<evidence type="ECO:0000313" key="2">
    <source>
        <dbReference type="Proteomes" id="UP000002035"/>
    </source>
</evidence>
<proteinExistence type="predicted"/>
<sequence length="366" mass="41431">MALQQAEKDQFGIQVARELSHTPYAISSQALLSGGTANFLFRGTLVQPLPDGAKTVVIKHSEEFVSASRDFPLDVSRCLFEEAMLKALQLLPSITVDNIHLRTPRLYLFDEKTNTQVLEDLVSTIDLKTVLESPTASTALPHPFATGIGHALGAWLQSFHTWVSEPAPAALLKDLGDNEPMRKIRYSISYGAFTNIVQKFPKYGSDAEPRWKRSETWRLPNTPKNPKTNILIPDNASLVREHSTNLFIIDWEFAQFGRKEYDLGQIIGDLYERKHFMGAEGALWIIQGFTAGYGVLSDEKAFRIAIHVGVHLICWYIRRNPMAPFTEPPEQIENAIRIGTDFIEKGWKRDLAWFKKSELACLFKRE</sequence>
<gene>
    <name evidence="1" type="ORF">MCYG_07988</name>
</gene>
<dbReference type="VEuPathDB" id="FungiDB:MCYG_07988"/>
<accession>C5FZ66</accession>